<dbReference type="InterPro" id="IPR012296">
    <property type="entry name" value="Nuclease_put_TT1808"/>
</dbReference>
<reference evidence="2" key="1">
    <citation type="submission" date="2022-06" db="EMBL/GenBank/DDBJ databases">
        <title>New cyanobacteria of genus Symplocastrum in benthos of Lake Baikal.</title>
        <authorList>
            <person name="Sorokovikova E."/>
            <person name="Tikhonova I."/>
            <person name="Krasnopeev A."/>
            <person name="Evseev P."/>
            <person name="Gladkikh A."/>
            <person name="Belykh O."/>
        </authorList>
    </citation>
    <scope>NUCLEOTIDE SEQUENCE</scope>
    <source>
        <strain evidence="2">BBK-W-15</strain>
    </source>
</reference>
<feature type="domain" description="Putative restriction endonuclease" evidence="1">
    <location>
        <begin position="11"/>
        <end position="198"/>
    </location>
</feature>
<dbReference type="AlphaFoldDB" id="A0AAE3KM23"/>
<dbReference type="Pfam" id="PF05685">
    <property type="entry name" value="Uma2"/>
    <property type="match status" value="1"/>
</dbReference>
<dbReference type="CDD" id="cd06260">
    <property type="entry name" value="DUF820-like"/>
    <property type="match status" value="1"/>
</dbReference>
<proteinExistence type="predicted"/>
<comment type="caution">
    <text evidence="2">The sequence shown here is derived from an EMBL/GenBank/DDBJ whole genome shotgun (WGS) entry which is preliminary data.</text>
</comment>
<protein>
    <submittedName>
        <fullName evidence="2">Uma2 family endonuclease</fullName>
    </submittedName>
</protein>
<evidence type="ECO:0000313" key="2">
    <source>
        <dbReference type="EMBL" id="MCP2727243.1"/>
    </source>
</evidence>
<dbReference type="EMBL" id="JAMZMM010000009">
    <property type="protein sequence ID" value="MCP2727243.1"/>
    <property type="molecule type" value="Genomic_DNA"/>
</dbReference>
<evidence type="ECO:0000259" key="1">
    <source>
        <dbReference type="Pfam" id="PF05685"/>
    </source>
</evidence>
<dbReference type="PANTHER" id="PTHR34107">
    <property type="entry name" value="SLL0198 PROTEIN-RELATED"/>
    <property type="match status" value="1"/>
</dbReference>
<dbReference type="InterPro" id="IPR011335">
    <property type="entry name" value="Restrct_endonuc-II-like"/>
</dbReference>
<dbReference type="Proteomes" id="UP001204953">
    <property type="component" value="Unassembled WGS sequence"/>
</dbReference>
<evidence type="ECO:0000313" key="3">
    <source>
        <dbReference type="Proteomes" id="UP001204953"/>
    </source>
</evidence>
<name>A0AAE3KM23_9CYAN</name>
<dbReference type="RefSeq" id="WP_254010058.1">
    <property type="nucleotide sequence ID" value="NZ_JAMZMM010000009.1"/>
</dbReference>
<dbReference type="SUPFAM" id="SSF52980">
    <property type="entry name" value="Restriction endonuclease-like"/>
    <property type="match status" value="1"/>
</dbReference>
<keyword evidence="3" id="KW-1185">Reference proteome</keyword>
<dbReference type="InterPro" id="IPR008538">
    <property type="entry name" value="Uma2"/>
</dbReference>
<keyword evidence="2" id="KW-0540">Nuclease</keyword>
<keyword evidence="2" id="KW-0378">Hydrolase</keyword>
<dbReference type="Gene3D" id="3.90.1570.10">
    <property type="entry name" value="tt1808, chain A"/>
    <property type="match status" value="1"/>
</dbReference>
<accession>A0AAE3KM23</accession>
<gene>
    <name evidence="2" type="ORF">NJ959_01990</name>
</gene>
<keyword evidence="2" id="KW-0255">Endonuclease</keyword>
<organism evidence="2 3">
    <name type="scientific">Limnofasciculus baicalensis BBK-W-15</name>
    <dbReference type="NCBI Taxonomy" id="2699891"/>
    <lineage>
        <taxon>Bacteria</taxon>
        <taxon>Bacillati</taxon>
        <taxon>Cyanobacteriota</taxon>
        <taxon>Cyanophyceae</taxon>
        <taxon>Coleofasciculales</taxon>
        <taxon>Coleofasciculaceae</taxon>
        <taxon>Limnofasciculus</taxon>
        <taxon>Limnofasciculus baicalensis</taxon>
    </lineage>
</organism>
<dbReference type="PANTHER" id="PTHR34107:SF2">
    <property type="entry name" value="SLL0888 PROTEIN"/>
    <property type="match status" value="1"/>
</dbReference>
<sequence length="207" mass="23236">MVAIAQKTLSFEEFLNWDDKSGRSFELVKGVAMPLSEPTAKHEDVVDGLCRLLVEHCQSLNLPYIPRQSKQVRLNAIPGESESSRKADIVVFAKEEWVRMRQISASAAAYIPPPLAIEVVSTNWRDDYRIKLNEYETLGILEYWIVDYAGLGGVQYIGSPKQSTVTVNRLIDGEYQAQRYQGEATIVSPTFPQLVLTIAQIVAMTEV</sequence>
<dbReference type="GO" id="GO:0004519">
    <property type="term" value="F:endonuclease activity"/>
    <property type="evidence" value="ECO:0007669"/>
    <property type="project" value="UniProtKB-KW"/>
</dbReference>